<dbReference type="SUPFAM" id="SSF64518">
    <property type="entry name" value="Phase 1 flagellin"/>
    <property type="match status" value="1"/>
</dbReference>
<keyword evidence="11" id="KW-0282">Flagellum</keyword>
<sequence length="467" mass="50245">MPSLTNGIHLALSAILAHSQAIEIIEHNVANVNTPGYRRQAPILATTTPSPAFGYESGLGAGQRGTGVTIERIKRFNLEYFDTRYRAAAAETKNWETRRDILLQLETVLAETSDAGLIPGLDAFWAGWQNLASDPTNTALRANLLDQSRALALAFNQRAQQMAQLRADQNLAIQGGVEEINALASQIASLNGEISRILSINEQPNDLLDKRDLLLDRLAELSGAVAHVQSNGEMIVSIGGHVLVTGRKALKLQAEVDPASPERMFRIVWEDGQGFAPSTGELRGLFYVRDQVIPDQIKGLNDLAAALITQVNAVHRNGYGLNGATGLDFFSGSDAATIQLNPTLQIEDIASASAPDQPGNAEIASQLAALKFTRTMNGGTATFQEFYNAQVTALGLETQRAGTNATHNGLVFKALGDQRESVAGVSLDEEAAELIKYQRAYQAAARVMTAYDELLDKIINGMGLVGR</sequence>
<evidence type="ECO:0000256" key="3">
    <source>
        <dbReference type="ARBA" id="ARBA00009677"/>
    </source>
</evidence>
<dbReference type="InterPro" id="IPR002371">
    <property type="entry name" value="FlgK"/>
</dbReference>
<dbReference type="EMBL" id="DPBP01000002">
    <property type="protein sequence ID" value="HCE16284.1"/>
    <property type="molecule type" value="Genomic_DNA"/>
</dbReference>
<dbReference type="Proteomes" id="UP000264141">
    <property type="component" value="Unassembled WGS sequence"/>
</dbReference>
<dbReference type="PRINTS" id="PR01005">
    <property type="entry name" value="FLGHOOKAP1"/>
</dbReference>
<evidence type="ECO:0000256" key="7">
    <source>
        <dbReference type="RuleBase" id="RU362065"/>
    </source>
</evidence>
<evidence type="ECO:0000256" key="1">
    <source>
        <dbReference type="ARBA" id="ARBA00004365"/>
    </source>
</evidence>
<evidence type="ECO:0000256" key="6">
    <source>
        <dbReference type="ARBA" id="ARBA00023143"/>
    </source>
</evidence>
<dbReference type="PANTHER" id="PTHR30033">
    <property type="entry name" value="FLAGELLAR HOOK-ASSOCIATED PROTEIN 1"/>
    <property type="match status" value="1"/>
</dbReference>
<accession>A0A3D1JCY5</accession>
<dbReference type="PANTHER" id="PTHR30033:SF1">
    <property type="entry name" value="FLAGELLAR HOOK-ASSOCIATED PROTEIN 1"/>
    <property type="match status" value="1"/>
</dbReference>
<evidence type="ECO:0000259" key="10">
    <source>
        <dbReference type="Pfam" id="PF22638"/>
    </source>
</evidence>
<evidence type="ECO:0000256" key="5">
    <source>
        <dbReference type="ARBA" id="ARBA00022525"/>
    </source>
</evidence>
<comment type="subcellular location">
    <subcellularLocation>
        <location evidence="1 7">Bacterial flagellum</location>
    </subcellularLocation>
    <subcellularLocation>
        <location evidence="2 7">Secreted</location>
    </subcellularLocation>
</comment>
<evidence type="ECO:0000313" key="11">
    <source>
        <dbReference type="EMBL" id="HCE16284.1"/>
    </source>
</evidence>
<dbReference type="InterPro" id="IPR010930">
    <property type="entry name" value="Flg_bb/hook_C_dom"/>
</dbReference>
<evidence type="ECO:0000259" key="8">
    <source>
        <dbReference type="Pfam" id="PF00460"/>
    </source>
</evidence>
<evidence type="ECO:0000256" key="4">
    <source>
        <dbReference type="ARBA" id="ARBA00016244"/>
    </source>
</evidence>
<feature type="domain" description="Flagellar basal body rod protein N-terminal" evidence="8">
    <location>
        <begin position="11"/>
        <end position="38"/>
    </location>
</feature>
<dbReference type="Pfam" id="PF22638">
    <property type="entry name" value="FlgK_D1"/>
    <property type="match status" value="1"/>
</dbReference>
<dbReference type="OrthoDB" id="9802553at2"/>
<dbReference type="Pfam" id="PF06429">
    <property type="entry name" value="Flg_bbr_C"/>
    <property type="match status" value="1"/>
</dbReference>
<dbReference type="GO" id="GO:0009424">
    <property type="term" value="C:bacterial-type flagellum hook"/>
    <property type="evidence" value="ECO:0007669"/>
    <property type="project" value="UniProtKB-UniRule"/>
</dbReference>
<keyword evidence="11" id="KW-0969">Cilium</keyword>
<keyword evidence="11" id="KW-0966">Cell projection</keyword>
<keyword evidence="5 7" id="KW-0964">Secreted</keyword>
<dbReference type="AlphaFoldDB" id="A0A3D1JCY5"/>
<dbReference type="GO" id="GO:0005198">
    <property type="term" value="F:structural molecule activity"/>
    <property type="evidence" value="ECO:0007669"/>
    <property type="project" value="UniProtKB-UniRule"/>
</dbReference>
<evidence type="ECO:0000259" key="9">
    <source>
        <dbReference type="Pfam" id="PF06429"/>
    </source>
</evidence>
<dbReference type="InterPro" id="IPR001444">
    <property type="entry name" value="Flag_bb_rod_N"/>
</dbReference>
<evidence type="ECO:0000313" key="12">
    <source>
        <dbReference type="Proteomes" id="UP000264141"/>
    </source>
</evidence>
<name>A0A3D1JCY5_9CHLR</name>
<keyword evidence="6 7" id="KW-0975">Bacterial flagellum</keyword>
<dbReference type="STRING" id="229919.GCA_001050195_02744"/>
<feature type="domain" description="Flagellar hook-associated protein FlgK helical" evidence="10">
    <location>
        <begin position="103"/>
        <end position="330"/>
    </location>
</feature>
<comment type="similarity">
    <text evidence="3 7">Belongs to the flagella basal body rod proteins family.</text>
</comment>
<reference evidence="11 12" key="1">
    <citation type="journal article" date="2018" name="Nat. Biotechnol.">
        <title>A standardized bacterial taxonomy based on genome phylogeny substantially revises the tree of life.</title>
        <authorList>
            <person name="Parks D.H."/>
            <person name="Chuvochina M."/>
            <person name="Waite D.W."/>
            <person name="Rinke C."/>
            <person name="Skarshewski A."/>
            <person name="Chaumeil P.A."/>
            <person name="Hugenholtz P."/>
        </authorList>
    </citation>
    <scope>NUCLEOTIDE SEQUENCE [LARGE SCALE GENOMIC DNA]</scope>
    <source>
        <strain evidence="11">UBA8781</strain>
    </source>
</reference>
<dbReference type="NCBIfam" id="TIGR02492">
    <property type="entry name" value="flgK_ends"/>
    <property type="match status" value="1"/>
</dbReference>
<evidence type="ECO:0000256" key="2">
    <source>
        <dbReference type="ARBA" id="ARBA00004613"/>
    </source>
</evidence>
<dbReference type="InterPro" id="IPR053927">
    <property type="entry name" value="FlgK_helical"/>
</dbReference>
<dbReference type="Pfam" id="PF00460">
    <property type="entry name" value="Flg_bb_rod"/>
    <property type="match status" value="1"/>
</dbReference>
<gene>
    <name evidence="7" type="primary">flgK</name>
    <name evidence="11" type="ORF">DEQ80_00355</name>
</gene>
<dbReference type="RefSeq" id="WP_062194982.1">
    <property type="nucleotide sequence ID" value="NZ_DF967965.1"/>
</dbReference>
<organism evidence="11 12">
    <name type="scientific">Anaerolinea thermolimosa</name>
    <dbReference type="NCBI Taxonomy" id="229919"/>
    <lineage>
        <taxon>Bacteria</taxon>
        <taxon>Bacillati</taxon>
        <taxon>Chloroflexota</taxon>
        <taxon>Anaerolineae</taxon>
        <taxon>Anaerolineales</taxon>
        <taxon>Anaerolineaceae</taxon>
        <taxon>Anaerolinea</taxon>
    </lineage>
</organism>
<dbReference type="GO" id="GO:0044780">
    <property type="term" value="P:bacterial-type flagellum assembly"/>
    <property type="evidence" value="ECO:0007669"/>
    <property type="project" value="InterPro"/>
</dbReference>
<proteinExistence type="inferred from homology"/>
<protein>
    <recommendedName>
        <fullName evidence="4 7">Flagellar hook-associated protein 1</fullName>
        <shortName evidence="7">HAP1</shortName>
    </recommendedName>
</protein>
<feature type="domain" description="Flagellar basal-body/hook protein C-terminal" evidence="9">
    <location>
        <begin position="423"/>
        <end position="460"/>
    </location>
</feature>
<comment type="caution">
    <text evidence="11">The sequence shown here is derived from an EMBL/GenBank/DDBJ whole genome shotgun (WGS) entry which is preliminary data.</text>
</comment>
<dbReference type="GO" id="GO:0005576">
    <property type="term" value="C:extracellular region"/>
    <property type="evidence" value="ECO:0007669"/>
    <property type="project" value="UniProtKB-SubCell"/>
</dbReference>